<dbReference type="AlphaFoldDB" id="A0A0C9TH79"/>
<dbReference type="InterPro" id="IPR008906">
    <property type="entry name" value="HATC_C_dom"/>
</dbReference>
<evidence type="ECO:0000313" key="3">
    <source>
        <dbReference type="Proteomes" id="UP000054279"/>
    </source>
</evidence>
<dbReference type="Proteomes" id="UP000054279">
    <property type="component" value="Unassembled WGS sequence"/>
</dbReference>
<dbReference type="Pfam" id="PF05699">
    <property type="entry name" value="Dimer_Tnp_hAT"/>
    <property type="match status" value="1"/>
</dbReference>
<feature type="domain" description="HAT C-terminal dimerisation" evidence="1">
    <location>
        <begin position="4"/>
        <end position="42"/>
    </location>
</feature>
<evidence type="ECO:0000259" key="1">
    <source>
        <dbReference type="Pfam" id="PF05699"/>
    </source>
</evidence>
<gene>
    <name evidence="2" type="ORF">M422DRAFT_189223</name>
</gene>
<organism evidence="2 3">
    <name type="scientific">Sphaerobolus stellatus (strain SS14)</name>
    <dbReference type="NCBI Taxonomy" id="990650"/>
    <lineage>
        <taxon>Eukaryota</taxon>
        <taxon>Fungi</taxon>
        <taxon>Dikarya</taxon>
        <taxon>Basidiomycota</taxon>
        <taxon>Agaricomycotina</taxon>
        <taxon>Agaricomycetes</taxon>
        <taxon>Phallomycetidae</taxon>
        <taxon>Geastrales</taxon>
        <taxon>Sphaerobolaceae</taxon>
        <taxon>Sphaerobolus</taxon>
    </lineage>
</organism>
<dbReference type="EMBL" id="KN837296">
    <property type="protein sequence ID" value="KIJ28843.1"/>
    <property type="molecule type" value="Genomic_DNA"/>
</dbReference>
<feature type="non-terminal residue" evidence="2">
    <location>
        <position position="1"/>
    </location>
</feature>
<protein>
    <recommendedName>
        <fullName evidence="1">HAT C-terminal dimerisation domain-containing protein</fullName>
    </recommendedName>
</protein>
<proteinExistence type="predicted"/>
<evidence type="ECO:0000313" key="2">
    <source>
        <dbReference type="EMBL" id="KIJ28843.1"/>
    </source>
</evidence>
<keyword evidence="3" id="KW-1185">Reference proteome</keyword>
<dbReference type="HOGENOM" id="CLU_009123_15_2_1"/>
<dbReference type="OrthoDB" id="3270175at2759"/>
<accession>A0A0C9TH79</accession>
<dbReference type="SUPFAM" id="SSF53098">
    <property type="entry name" value="Ribonuclease H-like"/>
    <property type="match status" value="1"/>
</dbReference>
<name>A0A0C9TH79_SPHS4</name>
<sequence length="70" mass="7881">YFWIQASAVASERTFSSAGITSTDRRSCLLPETFEALQILKSGYKNGFISAAMDVERSVKFWEDEDPEPV</sequence>
<dbReference type="GO" id="GO:0046983">
    <property type="term" value="F:protein dimerization activity"/>
    <property type="evidence" value="ECO:0007669"/>
    <property type="project" value="InterPro"/>
</dbReference>
<reference evidence="2 3" key="1">
    <citation type="submission" date="2014-06" db="EMBL/GenBank/DDBJ databases">
        <title>Evolutionary Origins and Diversification of the Mycorrhizal Mutualists.</title>
        <authorList>
            <consortium name="DOE Joint Genome Institute"/>
            <consortium name="Mycorrhizal Genomics Consortium"/>
            <person name="Kohler A."/>
            <person name="Kuo A."/>
            <person name="Nagy L.G."/>
            <person name="Floudas D."/>
            <person name="Copeland A."/>
            <person name="Barry K.W."/>
            <person name="Cichocki N."/>
            <person name="Veneault-Fourrey C."/>
            <person name="LaButti K."/>
            <person name="Lindquist E.A."/>
            <person name="Lipzen A."/>
            <person name="Lundell T."/>
            <person name="Morin E."/>
            <person name="Murat C."/>
            <person name="Riley R."/>
            <person name="Ohm R."/>
            <person name="Sun H."/>
            <person name="Tunlid A."/>
            <person name="Henrissat B."/>
            <person name="Grigoriev I.V."/>
            <person name="Hibbett D.S."/>
            <person name="Martin F."/>
        </authorList>
    </citation>
    <scope>NUCLEOTIDE SEQUENCE [LARGE SCALE GENOMIC DNA]</scope>
    <source>
        <strain evidence="2 3">SS14</strain>
    </source>
</reference>
<dbReference type="InterPro" id="IPR012337">
    <property type="entry name" value="RNaseH-like_sf"/>
</dbReference>